<protein>
    <submittedName>
        <fullName evidence="1">Uncharacterized protein</fullName>
    </submittedName>
</protein>
<gene>
    <name evidence="1" type="ORF">GA0070612_5147</name>
</gene>
<proteinExistence type="predicted"/>
<dbReference type="Proteomes" id="UP000198224">
    <property type="component" value="Chromosome I"/>
</dbReference>
<dbReference type="RefSeq" id="WP_088990227.1">
    <property type="nucleotide sequence ID" value="NZ_LT607409.1"/>
</dbReference>
<reference evidence="2" key="1">
    <citation type="submission" date="2016-06" db="EMBL/GenBank/DDBJ databases">
        <authorList>
            <person name="Varghese N."/>
            <person name="Submissions Spin"/>
        </authorList>
    </citation>
    <scope>NUCLEOTIDE SEQUENCE [LARGE SCALE GENOMIC DNA]</scope>
    <source>
        <strain evidence="2">DSM 45160</strain>
    </source>
</reference>
<evidence type="ECO:0000313" key="1">
    <source>
        <dbReference type="EMBL" id="SCF23439.1"/>
    </source>
</evidence>
<keyword evidence="2" id="KW-1185">Reference proteome</keyword>
<organism evidence="1 2">
    <name type="scientific">Micromonospora chokoriensis</name>
    <dbReference type="NCBI Taxonomy" id="356851"/>
    <lineage>
        <taxon>Bacteria</taxon>
        <taxon>Bacillati</taxon>
        <taxon>Actinomycetota</taxon>
        <taxon>Actinomycetes</taxon>
        <taxon>Micromonosporales</taxon>
        <taxon>Micromonosporaceae</taxon>
        <taxon>Micromonospora</taxon>
    </lineage>
</organism>
<name>A0A1C4YRR0_9ACTN</name>
<evidence type="ECO:0000313" key="2">
    <source>
        <dbReference type="Proteomes" id="UP000198224"/>
    </source>
</evidence>
<sequence>MTGDDIPRPLTVIERDVIARLLSVPFPGRDELRAQLPFATVEGRCGCGCVTVNLAVDRAAAPAPVLSAAPVSAGISNDEFSAGIVLLVDGEGYLCCLEVYSIGDEPVRRLPPVEQINGRPQG</sequence>
<dbReference type="EMBL" id="LT607409">
    <property type="protein sequence ID" value="SCF23439.1"/>
    <property type="molecule type" value="Genomic_DNA"/>
</dbReference>
<accession>A0A1C4YRR0</accession>
<dbReference type="AlphaFoldDB" id="A0A1C4YRR0"/>